<evidence type="ECO:0000259" key="9">
    <source>
        <dbReference type="PROSITE" id="PS51194"/>
    </source>
</evidence>
<evidence type="ECO:0000313" key="10">
    <source>
        <dbReference type="EMBL" id="RMY75116.1"/>
    </source>
</evidence>
<dbReference type="PROSITE" id="PS00039">
    <property type="entry name" value="DEAD_ATP_HELICASE"/>
    <property type="match status" value="1"/>
</dbReference>
<dbReference type="Pfam" id="PF00271">
    <property type="entry name" value="Helicase_C"/>
    <property type="match status" value="1"/>
</dbReference>
<keyword evidence="5 6" id="KW-0694">RNA-binding</keyword>
<evidence type="ECO:0000313" key="11">
    <source>
        <dbReference type="Proteomes" id="UP000269276"/>
    </source>
</evidence>
<feature type="region of interest" description="Disordered" evidence="7">
    <location>
        <begin position="1"/>
        <end position="332"/>
    </location>
</feature>
<feature type="compositionally biased region" description="Basic and acidic residues" evidence="7">
    <location>
        <begin position="176"/>
        <end position="190"/>
    </location>
</feature>
<dbReference type="PROSITE" id="PS51192">
    <property type="entry name" value="HELICASE_ATP_BIND_1"/>
    <property type="match status" value="1"/>
</dbReference>
<dbReference type="GO" id="GO:0003723">
    <property type="term" value="F:RNA binding"/>
    <property type="evidence" value="ECO:0007669"/>
    <property type="project" value="UniProtKB-UniRule"/>
</dbReference>
<comment type="caution">
    <text evidence="10">The sequence shown here is derived from an EMBL/GenBank/DDBJ whole genome shotgun (WGS) entry which is preliminary data.</text>
</comment>
<feature type="compositionally biased region" description="Basic and acidic residues" evidence="7">
    <location>
        <begin position="50"/>
        <end position="65"/>
    </location>
</feature>
<feature type="compositionally biased region" description="Low complexity" evidence="7">
    <location>
        <begin position="752"/>
        <end position="765"/>
    </location>
</feature>
<feature type="compositionally biased region" description="Basic and acidic residues" evidence="7">
    <location>
        <begin position="725"/>
        <end position="743"/>
    </location>
</feature>
<sequence length="993" mass="109212">MFVAKMAGPLYKRYVPPSKNPASAVLAQPVAQTAEIEGDNAQQNGSSTAEGKRKRERSEEEAAERKAKKLRKKGVGPSQAQEQGRDAVKSNEQSKESKERAQGTEAGSNLTARSNGDNGTETLVAPQPVQKMSMKKRHKLEKEARKARKEEARAAKEQGESGSIRDDEQQLNTKQDSPKESMHSEKRGGDGDAVVGSDEYEESHAMSAPPEIDRLSTSKASTRTHQNQGDDDAKTSEESEELAPPLSEQPRKRRHKLESVLQQESVTEEGAESGQDRVRKYGNVLSKFQKSTKRSQTHKASSDSSDEDEEEKEDNKPVLHDLEPLPQPEKATTPEFHADASALPQWLARPTIVSDRAKSAFSDLDLNEESVTHLSSLGFKDALPVQKALLPLLLPPGTNGARYHPGTESVVPDLAVSAATGSGKTIAYLLPIVEALRRQRVHGKLRAVVVVPTRELVAQVASVAENLAKGRSNIRIGTATGAGKLKDEQEKLVIRTSHYDPNGYEQLMHRAEQKQRFTIHDRAIFEDEDLVPDGDEDAKESQRLDDAIRGPIDHVPVYDSSVDILVCTPGRLSEHLNATLGFNLKHIEWLVLDEADKLLDAQYDGFLEKVNEELPVNAYPDRLVHFGQGHRVRKVVLSATMTRDISKLTGLRLHRPQLIVVSGSGEEQVTGTLQKPMDRARAVGDGYELPPTLVEYCLPIGDGSEKPLYLAKVLDEKVLEGIDLEQSRKPTEKMDVDHEKASGSDDSDSDSDSLSSSSVSSSSWEESSDSESESESSVSSASSAESETPAETTGLHPSRLALLSKQSQGQPNDVPPTVLIFTASTESAHRLHYLLSHLKPSWSPFLMLLTKPQRRTPRSLMGSSRKPLIAISTDRSSRGLDSLSSSQRPITHVVQYDVPRSLESYVHRVGRTARAGRPGEAWTLYSHAEARWFLNEVARTEKVKRSGEVEKVRIAMEDEKEKERLAEVVDGMRDAVFGGSGREGSQGMRSVRG</sequence>
<dbReference type="PANTHER" id="PTHR24031">
    <property type="entry name" value="RNA HELICASE"/>
    <property type="match status" value="1"/>
</dbReference>
<evidence type="ECO:0000256" key="7">
    <source>
        <dbReference type="SAM" id="MobiDB-lite"/>
    </source>
</evidence>
<gene>
    <name evidence="10" type="ORF">D0863_02775</name>
</gene>
<feature type="compositionally biased region" description="Basic and acidic residues" evidence="7">
    <location>
        <begin position="313"/>
        <end position="323"/>
    </location>
</feature>
<dbReference type="SUPFAM" id="SSF52540">
    <property type="entry name" value="P-loop containing nucleoside triphosphate hydrolases"/>
    <property type="match status" value="2"/>
</dbReference>
<dbReference type="SMART" id="SM00487">
    <property type="entry name" value="DEXDc"/>
    <property type="match status" value="1"/>
</dbReference>
<dbReference type="VEuPathDB" id="FungiDB:BTJ68_08182"/>
<evidence type="ECO:0000256" key="2">
    <source>
        <dbReference type="ARBA" id="ARBA00022801"/>
    </source>
</evidence>
<reference evidence="10 11" key="1">
    <citation type="journal article" date="2018" name="BMC Genomics">
        <title>Genomic evidence for intraspecific hybridization in a clonal and extremely halotolerant yeast.</title>
        <authorList>
            <person name="Gostincar C."/>
            <person name="Stajich J.E."/>
            <person name="Zupancic J."/>
            <person name="Zalar P."/>
            <person name="Gunde-Cimerman N."/>
        </authorList>
    </citation>
    <scope>NUCLEOTIDE SEQUENCE [LARGE SCALE GENOMIC DNA]</scope>
    <source>
        <strain evidence="10 11">EXF-2682</strain>
    </source>
</reference>
<feature type="region of interest" description="Disordered" evidence="7">
    <location>
        <begin position="725"/>
        <end position="794"/>
    </location>
</feature>
<dbReference type="InterPro" id="IPR000629">
    <property type="entry name" value="RNA-helicase_DEAD-box_CS"/>
</dbReference>
<name>A0A3M7EG52_HORWE</name>
<dbReference type="CDD" id="cd17956">
    <property type="entry name" value="DEADc_DDX51"/>
    <property type="match status" value="1"/>
</dbReference>
<keyword evidence="3 6" id="KW-0347">Helicase</keyword>
<evidence type="ECO:0000256" key="4">
    <source>
        <dbReference type="ARBA" id="ARBA00022840"/>
    </source>
</evidence>
<comment type="domain">
    <text evidence="6">The Q motif is unique to and characteristic of the DEAD box family of RNA helicases and controls ATP binding and hydrolysis.</text>
</comment>
<comment type="similarity">
    <text evidence="6">Belongs to the DEAD box helicase family.</text>
</comment>
<evidence type="ECO:0000256" key="1">
    <source>
        <dbReference type="ARBA" id="ARBA00022741"/>
    </source>
</evidence>
<feature type="compositionally biased region" description="Polar residues" evidence="7">
    <location>
        <begin position="105"/>
        <end position="121"/>
    </location>
</feature>
<feature type="compositionally biased region" description="Basic and acidic residues" evidence="7">
    <location>
        <begin position="83"/>
        <end position="102"/>
    </location>
</feature>
<dbReference type="EMBL" id="QWIP01000062">
    <property type="protein sequence ID" value="RMY75116.1"/>
    <property type="molecule type" value="Genomic_DNA"/>
</dbReference>
<dbReference type="PROSITE" id="PS51194">
    <property type="entry name" value="HELICASE_CTER"/>
    <property type="match status" value="1"/>
</dbReference>
<evidence type="ECO:0000256" key="5">
    <source>
        <dbReference type="ARBA" id="ARBA00022884"/>
    </source>
</evidence>
<keyword evidence="1 6" id="KW-0547">Nucleotide-binding</keyword>
<dbReference type="InterPro" id="IPR027417">
    <property type="entry name" value="P-loop_NTPase"/>
</dbReference>
<dbReference type="Pfam" id="PF00270">
    <property type="entry name" value="DEAD"/>
    <property type="match status" value="2"/>
</dbReference>
<keyword evidence="2 6" id="KW-0378">Hydrolase</keyword>
<dbReference type="Proteomes" id="UP000269276">
    <property type="component" value="Unassembled WGS sequence"/>
</dbReference>
<dbReference type="GO" id="GO:0003724">
    <property type="term" value="F:RNA helicase activity"/>
    <property type="evidence" value="ECO:0007669"/>
    <property type="project" value="UniProtKB-EC"/>
</dbReference>
<protein>
    <recommendedName>
        <fullName evidence="6">ATP-dependent RNA helicase</fullName>
        <ecNumber evidence="6">3.6.4.13</ecNumber>
    </recommendedName>
</protein>
<dbReference type="InterPro" id="IPR001650">
    <property type="entry name" value="Helicase_C-like"/>
</dbReference>
<comment type="function">
    <text evidence="6">RNA helicase.</text>
</comment>
<evidence type="ECO:0000256" key="6">
    <source>
        <dbReference type="RuleBase" id="RU365068"/>
    </source>
</evidence>
<dbReference type="GO" id="GO:0005524">
    <property type="term" value="F:ATP binding"/>
    <property type="evidence" value="ECO:0007669"/>
    <property type="project" value="UniProtKB-UniRule"/>
</dbReference>
<dbReference type="GO" id="GO:0016787">
    <property type="term" value="F:hydrolase activity"/>
    <property type="evidence" value="ECO:0007669"/>
    <property type="project" value="UniProtKB-KW"/>
</dbReference>
<dbReference type="CDD" id="cd18787">
    <property type="entry name" value="SF2_C_DEAD"/>
    <property type="match status" value="1"/>
</dbReference>
<keyword evidence="4 6" id="KW-0067">ATP-binding</keyword>
<dbReference type="InterPro" id="IPR014001">
    <property type="entry name" value="Helicase_ATP-bd"/>
</dbReference>
<evidence type="ECO:0000256" key="3">
    <source>
        <dbReference type="ARBA" id="ARBA00022806"/>
    </source>
</evidence>
<feature type="compositionally biased region" description="Polar residues" evidence="7">
    <location>
        <begin position="217"/>
        <end position="227"/>
    </location>
</feature>
<feature type="compositionally biased region" description="Basic and acidic residues" evidence="7">
    <location>
        <begin position="140"/>
        <end position="168"/>
    </location>
</feature>
<feature type="compositionally biased region" description="Low complexity" evidence="7">
    <location>
        <begin position="775"/>
        <end position="787"/>
    </location>
</feature>
<feature type="domain" description="Helicase C-terminal" evidence="9">
    <location>
        <begin position="810"/>
        <end position="960"/>
    </location>
</feature>
<accession>A0A3M7EG52</accession>
<comment type="catalytic activity">
    <reaction evidence="6">
        <text>ATP + H2O = ADP + phosphate + H(+)</text>
        <dbReference type="Rhea" id="RHEA:13065"/>
        <dbReference type="ChEBI" id="CHEBI:15377"/>
        <dbReference type="ChEBI" id="CHEBI:15378"/>
        <dbReference type="ChEBI" id="CHEBI:30616"/>
        <dbReference type="ChEBI" id="CHEBI:43474"/>
        <dbReference type="ChEBI" id="CHEBI:456216"/>
        <dbReference type="EC" id="3.6.4.13"/>
    </reaction>
</comment>
<proteinExistence type="inferred from homology"/>
<feature type="domain" description="Helicase ATP-binding" evidence="8">
    <location>
        <begin position="405"/>
        <end position="659"/>
    </location>
</feature>
<dbReference type="Gene3D" id="3.40.50.300">
    <property type="entry name" value="P-loop containing nucleotide triphosphate hydrolases"/>
    <property type="match status" value="2"/>
</dbReference>
<dbReference type="OrthoDB" id="3370at2759"/>
<evidence type="ECO:0000259" key="8">
    <source>
        <dbReference type="PROSITE" id="PS51192"/>
    </source>
</evidence>
<dbReference type="EC" id="3.6.4.13" evidence="6"/>
<dbReference type="InterPro" id="IPR011545">
    <property type="entry name" value="DEAD/DEAH_box_helicase_dom"/>
</dbReference>
<dbReference type="AlphaFoldDB" id="A0A3M7EG52"/>
<organism evidence="10 11">
    <name type="scientific">Hortaea werneckii</name>
    <name type="common">Black yeast</name>
    <name type="synonym">Cladosporium werneckii</name>
    <dbReference type="NCBI Taxonomy" id="91943"/>
    <lineage>
        <taxon>Eukaryota</taxon>
        <taxon>Fungi</taxon>
        <taxon>Dikarya</taxon>
        <taxon>Ascomycota</taxon>
        <taxon>Pezizomycotina</taxon>
        <taxon>Dothideomycetes</taxon>
        <taxon>Dothideomycetidae</taxon>
        <taxon>Mycosphaerellales</taxon>
        <taxon>Teratosphaeriaceae</taxon>
        <taxon>Hortaea</taxon>
    </lineage>
</organism>